<evidence type="ECO:0000313" key="3">
    <source>
        <dbReference type="Proteomes" id="UP000000305"/>
    </source>
</evidence>
<proteinExistence type="predicted"/>
<feature type="compositionally biased region" description="Basic and acidic residues" evidence="1">
    <location>
        <begin position="160"/>
        <end position="179"/>
    </location>
</feature>
<dbReference type="EMBL" id="GL733138">
    <property type="protein sequence ID" value="EFX63251.1"/>
    <property type="molecule type" value="Genomic_DNA"/>
</dbReference>
<reference evidence="2 3" key="1">
    <citation type="journal article" date="2011" name="Science">
        <title>The ecoresponsive genome of Daphnia pulex.</title>
        <authorList>
            <person name="Colbourne J.K."/>
            <person name="Pfrender M.E."/>
            <person name="Gilbert D."/>
            <person name="Thomas W.K."/>
            <person name="Tucker A."/>
            <person name="Oakley T.H."/>
            <person name="Tokishita S."/>
            <person name="Aerts A."/>
            <person name="Arnold G.J."/>
            <person name="Basu M.K."/>
            <person name="Bauer D.J."/>
            <person name="Caceres C.E."/>
            <person name="Carmel L."/>
            <person name="Casola C."/>
            <person name="Choi J.H."/>
            <person name="Detter J.C."/>
            <person name="Dong Q."/>
            <person name="Dusheyko S."/>
            <person name="Eads B.D."/>
            <person name="Frohlich T."/>
            <person name="Geiler-Samerotte K.A."/>
            <person name="Gerlach D."/>
            <person name="Hatcher P."/>
            <person name="Jogdeo S."/>
            <person name="Krijgsveld J."/>
            <person name="Kriventseva E.V."/>
            <person name="Kultz D."/>
            <person name="Laforsch C."/>
            <person name="Lindquist E."/>
            <person name="Lopez J."/>
            <person name="Manak J.R."/>
            <person name="Muller J."/>
            <person name="Pangilinan J."/>
            <person name="Patwardhan R.P."/>
            <person name="Pitluck S."/>
            <person name="Pritham E.J."/>
            <person name="Rechtsteiner A."/>
            <person name="Rho M."/>
            <person name="Rogozin I.B."/>
            <person name="Sakarya O."/>
            <person name="Salamov A."/>
            <person name="Schaack S."/>
            <person name="Shapiro H."/>
            <person name="Shiga Y."/>
            <person name="Skalitzky C."/>
            <person name="Smith Z."/>
            <person name="Souvorov A."/>
            <person name="Sung W."/>
            <person name="Tang Z."/>
            <person name="Tsuchiya D."/>
            <person name="Tu H."/>
            <person name="Vos H."/>
            <person name="Wang M."/>
            <person name="Wolf Y.I."/>
            <person name="Yamagata H."/>
            <person name="Yamada T."/>
            <person name="Ye Y."/>
            <person name="Shaw J.R."/>
            <person name="Andrews J."/>
            <person name="Crease T.J."/>
            <person name="Tang H."/>
            <person name="Lucas S.M."/>
            <person name="Robertson H.M."/>
            <person name="Bork P."/>
            <person name="Koonin E.V."/>
            <person name="Zdobnov E.M."/>
            <person name="Grigoriev I.V."/>
            <person name="Lynch M."/>
            <person name="Boore J.L."/>
        </authorList>
    </citation>
    <scope>NUCLEOTIDE SEQUENCE [LARGE SCALE GENOMIC DNA]</scope>
</reference>
<evidence type="ECO:0000256" key="1">
    <source>
        <dbReference type="SAM" id="MobiDB-lite"/>
    </source>
</evidence>
<dbReference type="KEGG" id="dpx:DAPPUDRAFT_268772"/>
<dbReference type="AlphaFoldDB" id="E9HYC8"/>
<accession>E9HYC8</accession>
<name>E9HYC8_DAPPU</name>
<protein>
    <submittedName>
        <fullName evidence="2">Uncharacterized protein</fullName>
    </submittedName>
</protein>
<sequence length="532" mass="60748">MAFGESSPDFNVPECSQDDFRRVDSIDFYYNRYPGYAKYRNVFSFRRARFLWYAESGTDICYPVLGLGNLYLETFSAPSEVRLSIRDVRWQMEDSARIEDFMRVYEARHLLTAQLIRHYGMMVEPYQSRHRANFAAVCLYSSSRLRKGVSPFQLQTAARSVEKGQAEARSRGEAKDFRRAPYTKLNDQHSGRPPPPRDQTVSFPLEAVNRPCPARREKEAKREAVYVPEDEPRASCSQPIVSSRQVVAFPPRALNQPFVQLRDAFVKPRQVERVVKIVATEDATTAFSSILPVHQNQKPQQRSCRHTRLLTTLHSGMTFNIEGQFKDEARKLRTTLVQEYENVELCHNLVLAAAAVCLYSSSRLRKGVSPFQLQTAARSVEKGRAEARSKGEAKDFRRAPYTKLNDQHSGRPPPPRDQTVSFPLEAVNRPCPARREKEAKREAVYVPEDEPRASCSQPIVSSRQVVAFPPRALNQPFVQLRDAFVKPRQVERVVKIVATEDATTAFSSILPVHQNQKPQQRSVKISSRPAFL</sequence>
<feature type="compositionally biased region" description="Basic and acidic residues" evidence="1">
    <location>
        <begin position="379"/>
        <end position="398"/>
    </location>
</feature>
<evidence type="ECO:0000313" key="2">
    <source>
        <dbReference type="EMBL" id="EFX63251.1"/>
    </source>
</evidence>
<dbReference type="Proteomes" id="UP000000305">
    <property type="component" value="Unassembled WGS sequence"/>
</dbReference>
<organism evidence="2 3">
    <name type="scientific">Daphnia pulex</name>
    <name type="common">Water flea</name>
    <dbReference type="NCBI Taxonomy" id="6669"/>
    <lineage>
        <taxon>Eukaryota</taxon>
        <taxon>Metazoa</taxon>
        <taxon>Ecdysozoa</taxon>
        <taxon>Arthropoda</taxon>
        <taxon>Crustacea</taxon>
        <taxon>Branchiopoda</taxon>
        <taxon>Diplostraca</taxon>
        <taxon>Cladocera</taxon>
        <taxon>Anomopoda</taxon>
        <taxon>Daphniidae</taxon>
        <taxon>Daphnia</taxon>
    </lineage>
</organism>
<keyword evidence="3" id="KW-1185">Reference proteome</keyword>
<dbReference type="HOGENOM" id="CLU_512176_0_0_1"/>
<feature type="region of interest" description="Disordered" evidence="1">
    <location>
        <begin position="375"/>
        <end position="421"/>
    </location>
</feature>
<feature type="region of interest" description="Disordered" evidence="1">
    <location>
        <begin position="158"/>
        <end position="202"/>
    </location>
</feature>
<dbReference type="InParanoid" id="E9HYC8"/>
<gene>
    <name evidence="2" type="ORF">DAPPUDRAFT_268772</name>
</gene>